<dbReference type="InterPro" id="IPR027417">
    <property type="entry name" value="P-loop_NTPase"/>
</dbReference>
<evidence type="ECO:0000256" key="3">
    <source>
        <dbReference type="ARBA" id="ARBA00023134"/>
    </source>
</evidence>
<comment type="caution">
    <text evidence="6">The sequence shown here is derived from an EMBL/GenBank/DDBJ whole genome shotgun (WGS) entry which is preliminary data.</text>
</comment>
<evidence type="ECO:0000256" key="2">
    <source>
        <dbReference type="ARBA" id="ARBA00022741"/>
    </source>
</evidence>
<dbReference type="OrthoDB" id="8954335at2759"/>
<keyword evidence="2" id="KW-0547">Nucleotide-binding</keyword>
<comment type="similarity">
    <text evidence="1">Belongs to the TRAFAC class TrmE-Era-EngA-EngB-Septin-like GTPase superfamily. AIG1/Toc34/Toc159-like paraseptin GTPase family. IAN subfamily.</text>
</comment>
<sequence>EVRIVLLGHDWLEKSLTGNTILGRPMFDVSRDVKMCVQRRAVLWDGRKIAVVCTPERWIHYDVRDPGSVDVNMAASVASCPPGPHAFLMVIPIRSHRGREWTVEGPLELLNDTLWKHTIVIFTRCERLRQISVESYTEKHSFLKGVLEKCENRYHLLDTSVWGEDDNIQTAELLEKIDDMVGRDRKKGGVGFVTAGEGLSKITEMGRKEVEERANSRRMKVKRTRDALRSLIAQSSSTSELRILIVGLKQAGKSSAGNIILGEEAFPSGCPTTRSTERPGALGRRRVSVVDTPGWHGRYCSEDTPQEVRVQITQGASLCAPCPHAVLVAVRCDETFTDTDRRNLEELLSSLGFWAWTRAVVLFTWGDKLGLTTIEEHVERWPALRWLVDKCGNRYHVFDNSARVGHVQASQLLERIEETVMENETGALLRNLMDLQHSNRKLELKFKKAVGKLKKTKAANDLFMQIVNEKEREVEGLTGTAKEKDEQIETLQTTVEIKNKRLRLNKEYEEEINMRLMEARQENSYLKQQQNTATEKETLEKKLKEQEQEIAALMGTCERKEEQLKRVTMEHERRAEMLKQAAEQLKEENDETKKLLGATIGELRRHCKKKESEAHTACSNQHGRMKTTTDTNYLEEFSRQPKWAFTITSSHYGGKPETDEQSRARLDDGITAYEKTDAINQLWNLETDWTASWLRAGGAALGAAVGAFVASFRLPRGMSSRSAGWVAAGAMLGSLLVQGVKAQKKEKEPANHRNS</sequence>
<feature type="domain" description="AIG1-type G" evidence="5">
    <location>
        <begin position="238"/>
        <end position="438"/>
    </location>
</feature>
<proteinExistence type="inferred from homology"/>
<feature type="non-terminal residue" evidence="6">
    <location>
        <position position="1"/>
    </location>
</feature>
<evidence type="ECO:0000313" key="7">
    <source>
        <dbReference type="Proteomes" id="UP000677803"/>
    </source>
</evidence>
<feature type="coiled-coil region" evidence="4">
    <location>
        <begin position="467"/>
        <end position="501"/>
    </location>
</feature>
<gene>
    <name evidence="6" type="ORF">MMEN_LOCUS2098</name>
</gene>
<reference evidence="6" key="1">
    <citation type="submission" date="2021-05" db="EMBL/GenBank/DDBJ databases">
        <authorList>
            <person name="Tigano A."/>
        </authorList>
    </citation>
    <scope>NUCLEOTIDE SEQUENCE</scope>
</reference>
<dbReference type="AlphaFoldDB" id="A0A8S4ABS8"/>
<dbReference type="Gene3D" id="3.40.50.300">
    <property type="entry name" value="P-loop containing nucleotide triphosphate hydrolases"/>
    <property type="match status" value="2"/>
</dbReference>
<evidence type="ECO:0000256" key="1">
    <source>
        <dbReference type="ARBA" id="ARBA00008535"/>
    </source>
</evidence>
<dbReference type="PANTHER" id="PTHR10903">
    <property type="entry name" value="GTPASE, IMAP FAMILY MEMBER-RELATED"/>
    <property type="match status" value="1"/>
</dbReference>
<keyword evidence="4" id="KW-0175">Coiled coil</keyword>
<keyword evidence="3" id="KW-0342">GTP-binding</keyword>
<evidence type="ECO:0000256" key="4">
    <source>
        <dbReference type="SAM" id="Coils"/>
    </source>
</evidence>
<organism evidence="6 7">
    <name type="scientific">Menidia menidia</name>
    <name type="common">Atlantic silverside</name>
    <dbReference type="NCBI Taxonomy" id="238744"/>
    <lineage>
        <taxon>Eukaryota</taxon>
        <taxon>Metazoa</taxon>
        <taxon>Chordata</taxon>
        <taxon>Craniata</taxon>
        <taxon>Vertebrata</taxon>
        <taxon>Euteleostomi</taxon>
        <taxon>Actinopterygii</taxon>
        <taxon>Neopterygii</taxon>
        <taxon>Teleostei</taxon>
        <taxon>Neoteleostei</taxon>
        <taxon>Acanthomorphata</taxon>
        <taxon>Ovalentaria</taxon>
        <taxon>Atherinomorphae</taxon>
        <taxon>Atheriniformes</taxon>
        <taxon>Atherinopsidae</taxon>
        <taxon>Menidiinae</taxon>
        <taxon>Menidia</taxon>
    </lineage>
</organism>
<dbReference type="SUPFAM" id="SSF52540">
    <property type="entry name" value="P-loop containing nucleoside triphosphate hydrolases"/>
    <property type="match status" value="2"/>
</dbReference>
<name>A0A8S4ABS8_9TELE</name>
<dbReference type="EMBL" id="CAJRST010001113">
    <property type="protein sequence ID" value="CAG5865434.1"/>
    <property type="molecule type" value="Genomic_DNA"/>
</dbReference>
<feature type="domain" description="AIG1-type G" evidence="5">
    <location>
        <begin position="1"/>
        <end position="201"/>
    </location>
</feature>
<dbReference type="InterPro" id="IPR045058">
    <property type="entry name" value="GIMA/IAN/Toc"/>
</dbReference>
<dbReference type="Pfam" id="PF04548">
    <property type="entry name" value="AIG1"/>
    <property type="match status" value="2"/>
</dbReference>
<dbReference type="InterPro" id="IPR006703">
    <property type="entry name" value="G_AIG1"/>
</dbReference>
<protein>
    <submittedName>
        <fullName evidence="6">(Atlantic silverside) hypothetical protein</fullName>
    </submittedName>
</protein>
<dbReference type="PANTHER" id="PTHR10903:SF107">
    <property type="entry name" value="GTPASE IMAP FAMILY MEMBER 4-LIKE-RELATED"/>
    <property type="match status" value="1"/>
</dbReference>
<dbReference type="PROSITE" id="PS51720">
    <property type="entry name" value="G_AIG1"/>
    <property type="match status" value="2"/>
</dbReference>
<accession>A0A8S4ABS8</accession>
<dbReference type="GO" id="GO:0005525">
    <property type="term" value="F:GTP binding"/>
    <property type="evidence" value="ECO:0007669"/>
    <property type="project" value="UniProtKB-KW"/>
</dbReference>
<evidence type="ECO:0000259" key="5">
    <source>
        <dbReference type="PROSITE" id="PS51720"/>
    </source>
</evidence>
<feature type="coiled-coil region" evidence="4">
    <location>
        <begin position="526"/>
        <end position="598"/>
    </location>
</feature>
<dbReference type="Proteomes" id="UP000677803">
    <property type="component" value="Unassembled WGS sequence"/>
</dbReference>
<keyword evidence="7" id="KW-1185">Reference proteome</keyword>
<evidence type="ECO:0000313" key="6">
    <source>
        <dbReference type="EMBL" id="CAG5865434.1"/>
    </source>
</evidence>